<dbReference type="EMBL" id="LGRX02019957">
    <property type="protein sequence ID" value="KAK3257940.1"/>
    <property type="molecule type" value="Genomic_DNA"/>
</dbReference>
<evidence type="ECO:0000256" key="2">
    <source>
        <dbReference type="SAM" id="MobiDB-lite"/>
    </source>
</evidence>
<name>A0AAE0FEB2_9CHLO</name>
<keyword evidence="4" id="KW-1185">Reference proteome</keyword>
<comment type="caution">
    <text evidence="3">The sequence shown here is derived from an EMBL/GenBank/DDBJ whole genome shotgun (WGS) entry which is preliminary data.</text>
</comment>
<feature type="region of interest" description="Disordered" evidence="2">
    <location>
        <begin position="28"/>
        <end position="49"/>
    </location>
</feature>
<evidence type="ECO:0000313" key="3">
    <source>
        <dbReference type="EMBL" id="KAK3257940.1"/>
    </source>
</evidence>
<evidence type="ECO:0000256" key="1">
    <source>
        <dbReference type="SAM" id="Coils"/>
    </source>
</evidence>
<feature type="coiled-coil region" evidence="1">
    <location>
        <begin position="104"/>
        <end position="131"/>
    </location>
</feature>
<dbReference type="AlphaFoldDB" id="A0AAE0FEB2"/>
<organism evidence="3 4">
    <name type="scientific">Cymbomonas tetramitiformis</name>
    <dbReference type="NCBI Taxonomy" id="36881"/>
    <lineage>
        <taxon>Eukaryota</taxon>
        <taxon>Viridiplantae</taxon>
        <taxon>Chlorophyta</taxon>
        <taxon>Pyramimonadophyceae</taxon>
        <taxon>Pyramimonadales</taxon>
        <taxon>Pyramimonadaceae</taxon>
        <taxon>Cymbomonas</taxon>
    </lineage>
</organism>
<gene>
    <name evidence="3" type="ORF">CYMTET_32990</name>
</gene>
<feature type="compositionally biased region" description="Polar residues" evidence="2">
    <location>
        <begin position="32"/>
        <end position="42"/>
    </location>
</feature>
<sequence length="183" mass="20403">MFSVFRSPQKRDIERELAAAAASRVRGRDSAVSETLQQSVEKTNSESYKRLRVTPTKSRLFDTPFDSSLASRLPEAGDLEPGEDGLVNCYEDANLMRSEVIQELHIKSTEVTELTQKVMRLEQQLDSANVGKEQADLRVRQLETAAHSSASRLESHHAMVSQETTQLHQLEVFCPEAGKTTAA</sequence>
<keyword evidence="1" id="KW-0175">Coiled coil</keyword>
<dbReference type="Proteomes" id="UP001190700">
    <property type="component" value="Unassembled WGS sequence"/>
</dbReference>
<reference evidence="3 4" key="1">
    <citation type="journal article" date="2015" name="Genome Biol. Evol.">
        <title>Comparative Genomics of a Bacterivorous Green Alga Reveals Evolutionary Causalities and Consequences of Phago-Mixotrophic Mode of Nutrition.</title>
        <authorList>
            <person name="Burns J.A."/>
            <person name="Paasch A."/>
            <person name="Narechania A."/>
            <person name="Kim E."/>
        </authorList>
    </citation>
    <scope>NUCLEOTIDE SEQUENCE [LARGE SCALE GENOMIC DNA]</scope>
    <source>
        <strain evidence="3 4">PLY_AMNH</strain>
    </source>
</reference>
<protein>
    <submittedName>
        <fullName evidence="3">Uncharacterized protein</fullName>
    </submittedName>
</protein>
<accession>A0AAE0FEB2</accession>
<evidence type="ECO:0000313" key="4">
    <source>
        <dbReference type="Proteomes" id="UP001190700"/>
    </source>
</evidence>
<proteinExistence type="predicted"/>